<keyword evidence="13" id="KW-0238">DNA-binding</keyword>
<dbReference type="GO" id="GO:0017108">
    <property type="term" value="F:5'-flap endonuclease activity"/>
    <property type="evidence" value="ECO:0007669"/>
    <property type="project" value="TreeGrafter"/>
</dbReference>
<proteinExistence type="inferred from homology"/>
<keyword evidence="7" id="KW-0227">DNA damage</keyword>
<evidence type="ECO:0000256" key="5">
    <source>
        <dbReference type="ARBA" id="ARBA00022722"/>
    </source>
</evidence>
<organism evidence="19 20">
    <name type="scientific">Coccomyxa subellipsoidea (strain C-169)</name>
    <name type="common">Green microalga</name>
    <dbReference type="NCBI Taxonomy" id="574566"/>
    <lineage>
        <taxon>Eukaryota</taxon>
        <taxon>Viridiplantae</taxon>
        <taxon>Chlorophyta</taxon>
        <taxon>core chlorophytes</taxon>
        <taxon>Trebouxiophyceae</taxon>
        <taxon>Trebouxiophyceae incertae sedis</taxon>
        <taxon>Coccomyxaceae</taxon>
        <taxon>Coccomyxa</taxon>
        <taxon>Coccomyxa subellipsoidea</taxon>
    </lineage>
</organism>
<comment type="function">
    <text evidence="16">Putative 5'-&gt;3' double-stranded DNA exonuclease which may also contain a cryptic 3'-&gt;5' double-stranded DNA exonuclease activity. May be involved in DNA mismatch repair (MMR).</text>
</comment>
<keyword evidence="20" id="KW-1185">Reference proteome</keyword>
<dbReference type="InterPro" id="IPR044752">
    <property type="entry name" value="PIN-like_EXO1"/>
</dbReference>
<protein>
    <recommendedName>
        <fullName evidence="4">Exonuclease 1</fullName>
    </recommendedName>
</protein>
<dbReference type="GO" id="GO:0006281">
    <property type="term" value="P:DNA repair"/>
    <property type="evidence" value="ECO:0007669"/>
    <property type="project" value="UniProtKB-KW"/>
</dbReference>
<dbReference type="InterPro" id="IPR029060">
    <property type="entry name" value="PIN-like_dom_sf"/>
</dbReference>
<comment type="cofactor">
    <cofactor evidence="1">
        <name>Mg(2+)</name>
        <dbReference type="ChEBI" id="CHEBI:18420"/>
    </cofactor>
</comment>
<dbReference type="PROSITE" id="PS00842">
    <property type="entry name" value="XPG_2"/>
    <property type="match status" value="1"/>
</dbReference>
<dbReference type="RefSeq" id="XP_005646437.1">
    <property type="nucleotide sequence ID" value="XM_005646380.1"/>
</dbReference>
<dbReference type="Gene3D" id="3.40.50.1010">
    <property type="entry name" value="5'-nuclease"/>
    <property type="match status" value="1"/>
</dbReference>
<dbReference type="Pfam" id="PF00867">
    <property type="entry name" value="XPG_I"/>
    <property type="match status" value="1"/>
</dbReference>
<evidence type="ECO:0000256" key="15">
    <source>
        <dbReference type="ARBA" id="ARBA00023242"/>
    </source>
</evidence>
<dbReference type="PRINTS" id="PR00853">
    <property type="entry name" value="XPGRADSUPER"/>
</dbReference>
<evidence type="ECO:0000256" key="3">
    <source>
        <dbReference type="ARBA" id="ARBA00010563"/>
    </source>
</evidence>
<dbReference type="FunFam" id="3.40.50.1010:FF:000002">
    <property type="entry name" value="Exonuclease 1, putative"/>
    <property type="match status" value="1"/>
</dbReference>
<dbReference type="InterPro" id="IPR006085">
    <property type="entry name" value="XPG_DNA_repair_N"/>
</dbReference>
<dbReference type="eggNOG" id="KOG2518">
    <property type="taxonomic scope" value="Eukaryota"/>
</dbReference>
<keyword evidence="9" id="KW-0378">Hydrolase</keyword>
<dbReference type="GeneID" id="17039878"/>
<dbReference type="PANTHER" id="PTHR11081">
    <property type="entry name" value="FLAP ENDONUCLEASE FAMILY MEMBER"/>
    <property type="match status" value="1"/>
</dbReference>
<keyword evidence="6" id="KW-0479">Metal-binding</keyword>
<evidence type="ECO:0000256" key="16">
    <source>
        <dbReference type="ARBA" id="ARBA00060210"/>
    </source>
</evidence>
<dbReference type="InterPro" id="IPR037315">
    <property type="entry name" value="EXO1_H3TH"/>
</dbReference>
<dbReference type="AlphaFoldDB" id="I0YU24"/>
<dbReference type="Gene3D" id="1.10.150.20">
    <property type="entry name" value="5' to 3' exonuclease, C-terminal subdomain"/>
    <property type="match status" value="1"/>
</dbReference>
<dbReference type="GO" id="GO:0003677">
    <property type="term" value="F:DNA binding"/>
    <property type="evidence" value="ECO:0007669"/>
    <property type="project" value="UniProtKB-KW"/>
</dbReference>
<evidence type="ECO:0000256" key="7">
    <source>
        <dbReference type="ARBA" id="ARBA00022763"/>
    </source>
</evidence>
<dbReference type="InterPro" id="IPR006086">
    <property type="entry name" value="XPG-I_dom"/>
</dbReference>
<gene>
    <name evidence="19" type="ORF">COCSUDRAFT_17205</name>
</gene>
<keyword evidence="10" id="KW-0269">Exonuclease</keyword>
<keyword evidence="15" id="KW-0539">Nucleus</keyword>
<keyword evidence="11" id="KW-0460">Magnesium</keyword>
<dbReference type="SUPFAM" id="SSF88723">
    <property type="entry name" value="PIN domain-like"/>
    <property type="match status" value="1"/>
</dbReference>
<accession>I0YU24</accession>
<keyword evidence="5" id="KW-0540">Nuclease</keyword>
<evidence type="ECO:0000256" key="14">
    <source>
        <dbReference type="ARBA" id="ARBA00023204"/>
    </source>
</evidence>
<dbReference type="PANTHER" id="PTHR11081:SF65">
    <property type="entry name" value="DNA DAMAGE-INDUCIBLE PROTEIN DIN7-RELATED"/>
    <property type="match status" value="1"/>
</dbReference>
<dbReference type="EMBL" id="AGSI01000011">
    <property type="protein sequence ID" value="EIE21893.1"/>
    <property type="molecule type" value="Genomic_DNA"/>
</dbReference>
<dbReference type="CDD" id="cd09908">
    <property type="entry name" value="H3TH_EXO1"/>
    <property type="match status" value="1"/>
</dbReference>
<evidence type="ECO:0000256" key="12">
    <source>
        <dbReference type="ARBA" id="ARBA00022881"/>
    </source>
</evidence>
<dbReference type="CDD" id="cd09857">
    <property type="entry name" value="PIN_EXO1"/>
    <property type="match status" value="1"/>
</dbReference>
<evidence type="ECO:0000256" key="4">
    <source>
        <dbReference type="ARBA" id="ARBA00020324"/>
    </source>
</evidence>
<dbReference type="InterPro" id="IPR006084">
    <property type="entry name" value="XPG/Rad2"/>
</dbReference>
<dbReference type="GO" id="GO:0035312">
    <property type="term" value="F:5'-3' DNA exonuclease activity"/>
    <property type="evidence" value="ECO:0007669"/>
    <property type="project" value="InterPro"/>
</dbReference>
<evidence type="ECO:0000256" key="6">
    <source>
        <dbReference type="ARBA" id="ARBA00022723"/>
    </source>
</evidence>
<comment type="subcellular location">
    <subcellularLocation>
        <location evidence="2">Nucleus</location>
    </subcellularLocation>
</comment>
<dbReference type="SMART" id="SM00484">
    <property type="entry name" value="XPGI"/>
    <property type="match status" value="1"/>
</dbReference>
<dbReference type="FunFam" id="1.10.150.20:FF:000011">
    <property type="entry name" value="exonuclease 1"/>
    <property type="match status" value="1"/>
</dbReference>
<comment type="similarity">
    <text evidence="3">Belongs to the XPG/RAD2 endonuclease family. EXO1 subfamily.</text>
</comment>
<dbReference type="SMART" id="SM00485">
    <property type="entry name" value="XPGN"/>
    <property type="match status" value="1"/>
</dbReference>
<evidence type="ECO:0000256" key="1">
    <source>
        <dbReference type="ARBA" id="ARBA00001946"/>
    </source>
</evidence>
<dbReference type="KEGG" id="csl:COCSUDRAFT_17205"/>
<feature type="domain" description="XPG N-terminal" evidence="18">
    <location>
        <begin position="1"/>
        <end position="100"/>
    </location>
</feature>
<keyword evidence="14" id="KW-0234">DNA repair</keyword>
<dbReference type="STRING" id="574566.I0YU24"/>
<dbReference type="InterPro" id="IPR019974">
    <property type="entry name" value="XPG_CS"/>
</dbReference>
<dbReference type="GO" id="GO:0005634">
    <property type="term" value="C:nucleus"/>
    <property type="evidence" value="ECO:0007669"/>
    <property type="project" value="UniProtKB-SubCell"/>
</dbReference>
<dbReference type="OrthoDB" id="26491at2759"/>
<dbReference type="GO" id="GO:0046872">
    <property type="term" value="F:metal ion binding"/>
    <property type="evidence" value="ECO:0007669"/>
    <property type="project" value="UniProtKB-KW"/>
</dbReference>
<evidence type="ECO:0000313" key="20">
    <source>
        <dbReference type="Proteomes" id="UP000007264"/>
    </source>
</evidence>
<dbReference type="Proteomes" id="UP000007264">
    <property type="component" value="Unassembled WGS sequence"/>
</dbReference>
<sequence>MGIQGLLPLLKSITKSPVHVRRYSGQKAAVDAYGWLHKAAYCCSYELCEGIYSDRFVAYCMQRVETLQQAGVSPIIIFDGGRLPMKSAEEGTRARSRSENLEKARAYWQAGNTTAAYESYQRAVDISPATAKQLIEALKAANVEYIVAPYEADAQMAYLAINGIVQVVISEDSDMLAYGCPRVFFKMDKNGDGQEICMADLPECRNPSLIGFTPDMFLEMCILAGCDFLKALSSIGIKKAHGHIRKYKTFIRVCKSLRFSGVKVPREYEADFQRALWTFRHQRVYCPAARAVVHLRPLPPGGLADGVLVLAALPSKEEADLPFLGPMLPDSVAQGIATGGPLLLEVW</sequence>
<evidence type="ECO:0000256" key="8">
    <source>
        <dbReference type="ARBA" id="ARBA00022769"/>
    </source>
</evidence>
<evidence type="ECO:0000256" key="13">
    <source>
        <dbReference type="ARBA" id="ARBA00023125"/>
    </source>
</evidence>
<name>I0YU24_COCSC</name>
<dbReference type="InterPro" id="IPR036279">
    <property type="entry name" value="5-3_exonuclease_C_sf"/>
</dbReference>
<feature type="domain" description="XPG-I" evidence="17">
    <location>
        <begin position="139"/>
        <end position="209"/>
    </location>
</feature>
<evidence type="ECO:0000259" key="17">
    <source>
        <dbReference type="SMART" id="SM00484"/>
    </source>
</evidence>
<evidence type="ECO:0000256" key="11">
    <source>
        <dbReference type="ARBA" id="ARBA00022842"/>
    </source>
</evidence>
<dbReference type="Pfam" id="PF00752">
    <property type="entry name" value="XPG_N"/>
    <property type="match status" value="1"/>
</dbReference>
<evidence type="ECO:0000313" key="19">
    <source>
        <dbReference type="EMBL" id="EIE21893.1"/>
    </source>
</evidence>
<evidence type="ECO:0000259" key="18">
    <source>
        <dbReference type="SMART" id="SM00485"/>
    </source>
</evidence>
<dbReference type="SUPFAM" id="SSF47807">
    <property type="entry name" value="5' to 3' exonuclease, C-terminal subdomain"/>
    <property type="match status" value="1"/>
</dbReference>
<evidence type="ECO:0000256" key="9">
    <source>
        <dbReference type="ARBA" id="ARBA00022801"/>
    </source>
</evidence>
<comment type="caution">
    <text evidence="19">The sequence shown here is derived from an EMBL/GenBank/DDBJ whole genome shotgun (WGS) entry which is preliminary data.</text>
</comment>
<evidence type="ECO:0000256" key="10">
    <source>
        <dbReference type="ARBA" id="ARBA00022839"/>
    </source>
</evidence>
<reference evidence="19 20" key="1">
    <citation type="journal article" date="2012" name="Genome Biol.">
        <title>The genome of the polar eukaryotic microalga coccomyxa subellipsoidea reveals traits of cold adaptation.</title>
        <authorList>
            <person name="Blanc G."/>
            <person name="Agarkova I."/>
            <person name="Grimwood J."/>
            <person name="Kuo A."/>
            <person name="Brueggeman A."/>
            <person name="Dunigan D."/>
            <person name="Gurnon J."/>
            <person name="Ladunga I."/>
            <person name="Lindquist E."/>
            <person name="Lucas S."/>
            <person name="Pangilinan J."/>
            <person name="Proschold T."/>
            <person name="Salamov A."/>
            <person name="Schmutz J."/>
            <person name="Weeks D."/>
            <person name="Yamada T."/>
            <person name="Claverie J.M."/>
            <person name="Grigoriev I."/>
            <person name="Van Etten J."/>
            <person name="Lomsadze A."/>
            <person name="Borodovsky M."/>
        </authorList>
    </citation>
    <scope>NUCLEOTIDE SEQUENCE [LARGE SCALE GENOMIC DNA]</scope>
    <source>
        <strain evidence="19 20">C-169</strain>
    </source>
</reference>
<evidence type="ECO:0000256" key="2">
    <source>
        <dbReference type="ARBA" id="ARBA00004123"/>
    </source>
</evidence>
<keyword evidence="12" id="KW-0267">Excision nuclease</keyword>
<keyword evidence="8" id="KW-0228">DNA excision</keyword>